<dbReference type="SUPFAM" id="SSF56784">
    <property type="entry name" value="HAD-like"/>
    <property type="match status" value="1"/>
</dbReference>
<accession>A0A133NVF5</accession>
<dbReference type="GO" id="GO:0005829">
    <property type="term" value="C:cytosol"/>
    <property type="evidence" value="ECO:0007669"/>
    <property type="project" value="TreeGrafter"/>
</dbReference>
<keyword evidence="1" id="KW-0378">Hydrolase</keyword>
<dbReference type="Gene3D" id="3.30.1240.10">
    <property type="match status" value="1"/>
</dbReference>
<dbReference type="Pfam" id="PF08282">
    <property type="entry name" value="Hydrolase_3"/>
    <property type="match status" value="1"/>
</dbReference>
<comment type="caution">
    <text evidence="1">The sequence shown here is derived from an EMBL/GenBank/DDBJ whole genome shotgun (WGS) entry which is preliminary data.</text>
</comment>
<dbReference type="EMBL" id="LRQB01000049">
    <property type="protein sequence ID" value="KXA20269.1"/>
    <property type="molecule type" value="Genomic_DNA"/>
</dbReference>
<dbReference type="AlphaFoldDB" id="A0A133NVF5"/>
<evidence type="ECO:0000313" key="2">
    <source>
        <dbReference type="Proteomes" id="UP000070687"/>
    </source>
</evidence>
<dbReference type="PANTHER" id="PTHR10000:SF8">
    <property type="entry name" value="HAD SUPERFAMILY HYDROLASE-LIKE, TYPE 3"/>
    <property type="match status" value="1"/>
</dbReference>
<dbReference type="RefSeq" id="WP_064347279.1">
    <property type="nucleotide sequence ID" value="NZ_KQ956860.1"/>
</dbReference>
<proteinExistence type="predicted"/>
<dbReference type="OrthoDB" id="3180855at2"/>
<name>A0A133NVF5_GARVA</name>
<protein>
    <submittedName>
        <fullName evidence="1">Cof-like hydrolase</fullName>
    </submittedName>
</protein>
<dbReference type="PANTHER" id="PTHR10000">
    <property type="entry name" value="PHOSPHOSERINE PHOSPHATASE"/>
    <property type="match status" value="1"/>
</dbReference>
<gene>
    <name evidence="1" type="ORF">HMPREF3208_00816</name>
</gene>
<evidence type="ECO:0000313" key="1">
    <source>
        <dbReference type="EMBL" id="KXA20269.1"/>
    </source>
</evidence>
<dbReference type="Proteomes" id="UP000070687">
    <property type="component" value="Unassembled WGS sequence"/>
</dbReference>
<dbReference type="GO" id="GO:0000287">
    <property type="term" value="F:magnesium ion binding"/>
    <property type="evidence" value="ECO:0007669"/>
    <property type="project" value="TreeGrafter"/>
</dbReference>
<dbReference type="InterPro" id="IPR023214">
    <property type="entry name" value="HAD_sf"/>
</dbReference>
<dbReference type="eggNOG" id="COG0561">
    <property type="taxonomic scope" value="Bacteria"/>
</dbReference>
<reference evidence="1 2" key="1">
    <citation type="submission" date="2016-01" db="EMBL/GenBank/DDBJ databases">
        <authorList>
            <person name="Oliw E.H."/>
        </authorList>
    </citation>
    <scope>NUCLEOTIDE SEQUENCE [LARGE SCALE GENOMIC DNA]</scope>
    <source>
        <strain evidence="1 2">PSS_7772B</strain>
    </source>
</reference>
<dbReference type="PATRIC" id="fig|2702.100.peg.796"/>
<sequence>MLRFSPSLVIADLDGTMLHDSDTFECRFLSRETMQAAERLHESGIPLAIITARPVGSAFDFVHDLKAQVCAYLNGALIDFDCAHSTVSELTSQKSIDTLTRFGFDSKLASDVCLRLLHSIPTLRLGIVMNDVRYTNFDVRMLWNEQDFIITDFSNVPSGIADKIIIVPRESEKEKLQSILPDDFSLHISEDVLWMLTNPLANKGHALNVICDRLGVKASRTVVFGDDIIDIDMFRAGGYGVAVANSNQRLLAIADEICASNNDDGVANWLNSNLLIDCE</sequence>
<dbReference type="Gene3D" id="3.40.50.1000">
    <property type="entry name" value="HAD superfamily/HAD-like"/>
    <property type="match status" value="1"/>
</dbReference>
<dbReference type="GO" id="GO:0016791">
    <property type="term" value="F:phosphatase activity"/>
    <property type="evidence" value="ECO:0007669"/>
    <property type="project" value="UniProtKB-ARBA"/>
</dbReference>
<dbReference type="InterPro" id="IPR036412">
    <property type="entry name" value="HAD-like_sf"/>
</dbReference>
<organism evidence="1 2">
    <name type="scientific">Gardnerella vaginalis</name>
    <dbReference type="NCBI Taxonomy" id="2702"/>
    <lineage>
        <taxon>Bacteria</taxon>
        <taxon>Bacillati</taxon>
        <taxon>Actinomycetota</taxon>
        <taxon>Actinomycetes</taxon>
        <taxon>Bifidobacteriales</taxon>
        <taxon>Bifidobacteriaceae</taxon>
        <taxon>Gardnerella</taxon>
    </lineage>
</organism>